<dbReference type="EMBL" id="JADMKU010000005">
    <property type="protein sequence ID" value="MBR9651028.1"/>
    <property type="molecule type" value="Genomic_DNA"/>
</dbReference>
<evidence type="ECO:0000256" key="3">
    <source>
        <dbReference type="ARBA" id="ARBA00022617"/>
    </source>
</evidence>
<dbReference type="PROSITE" id="PS00086">
    <property type="entry name" value="CYTOCHROME_P450"/>
    <property type="match status" value="1"/>
</dbReference>
<keyword evidence="3 8" id="KW-0349">Heme</keyword>
<keyword evidence="5 8" id="KW-0560">Oxidoreductase</keyword>
<protein>
    <submittedName>
        <fullName evidence="9">Cytochrome P450</fullName>
    </submittedName>
</protein>
<dbReference type="PANTHER" id="PTHR24286:SF24">
    <property type="entry name" value="LANOSTEROL 14-ALPHA DEMETHYLASE"/>
    <property type="match status" value="1"/>
</dbReference>
<evidence type="ECO:0000256" key="4">
    <source>
        <dbReference type="ARBA" id="ARBA00022723"/>
    </source>
</evidence>
<evidence type="ECO:0000313" key="10">
    <source>
        <dbReference type="Proteomes" id="UP001195941"/>
    </source>
</evidence>
<dbReference type="SUPFAM" id="SSF48264">
    <property type="entry name" value="Cytochrome P450"/>
    <property type="match status" value="1"/>
</dbReference>
<sequence length="442" mass="49777">MQPPSAAALAHIPAAPQLPIFGNTLEVLKDPNALYRRSSAALGKVYRIKFLNEWRVSLASADGVEYILMDPDHLFSSEHGWTVLTELFPRGLMLRDFDDHRAHRRIMQAAFRKSAMDSYLAMMAPALDDMVAQWPVGQQFEFYPAIKNLTLRMGANVFMGLPVDAPATDALNRGFIDEIAASVALLRKPLPYTKYRRGLDARAHLIEQFSALIEERRDGDGQDFFSQMCRATDEDGKSWTDSEIVDHFNFLMMAAHDTTASALTAMVWALSEHVEWQDRLAREIADLGPGPFEQDMLDRMPLTDMVFKEALRMMPPVPLIPRRAMRDFEWNGVKIPAGTSVTALVGPIMMSPEYYTDPETFDPERFSPNRAEDRSHRFAWAPFGGGAHKCIGLHFSTMQVKVFLRALLGRYKVLPAKPGPVAWKPLPIPQPKGGLPVVLQRR</sequence>
<proteinExistence type="inferred from homology"/>
<evidence type="ECO:0000256" key="6">
    <source>
        <dbReference type="ARBA" id="ARBA00023004"/>
    </source>
</evidence>
<keyword evidence="4 8" id="KW-0479">Metal-binding</keyword>
<comment type="similarity">
    <text evidence="2 8">Belongs to the cytochrome P450 family.</text>
</comment>
<name>A0ABS5HR54_9RHOB</name>
<evidence type="ECO:0000313" key="9">
    <source>
        <dbReference type="EMBL" id="MBR9651028.1"/>
    </source>
</evidence>
<dbReference type="Pfam" id="PF00067">
    <property type="entry name" value="p450"/>
    <property type="match status" value="1"/>
</dbReference>
<dbReference type="InterPro" id="IPR002403">
    <property type="entry name" value="Cyt_P450_E_grp-IV"/>
</dbReference>
<comment type="caution">
    <text evidence="9">The sequence shown here is derived from an EMBL/GenBank/DDBJ whole genome shotgun (WGS) entry which is preliminary data.</text>
</comment>
<dbReference type="InterPro" id="IPR001128">
    <property type="entry name" value="Cyt_P450"/>
</dbReference>
<reference evidence="9 10" key="1">
    <citation type="journal article" date="2021" name="Arch. Microbiol.">
        <title>Thalassobius aquimarinus sp. nov., isolated from the Sea of Japan seashore.</title>
        <authorList>
            <person name="Kurilenko V.V."/>
            <person name="Romanenko L.A."/>
            <person name="Chernysheva N.Y."/>
            <person name="Velansky P.V."/>
            <person name="Tekutyeva L.A."/>
            <person name="Isaeva M.P."/>
            <person name="Mikhailov V.V."/>
        </authorList>
    </citation>
    <scope>NUCLEOTIDE SEQUENCE [LARGE SCALE GENOMIC DNA]</scope>
    <source>
        <strain evidence="9 10">KMM 8518</strain>
    </source>
</reference>
<evidence type="ECO:0000256" key="7">
    <source>
        <dbReference type="ARBA" id="ARBA00023033"/>
    </source>
</evidence>
<dbReference type="PRINTS" id="PR00385">
    <property type="entry name" value="P450"/>
</dbReference>
<dbReference type="PANTHER" id="PTHR24286">
    <property type="entry name" value="CYTOCHROME P450 26"/>
    <property type="match status" value="1"/>
</dbReference>
<dbReference type="InterPro" id="IPR017972">
    <property type="entry name" value="Cyt_P450_CS"/>
</dbReference>
<dbReference type="Gene3D" id="1.10.630.10">
    <property type="entry name" value="Cytochrome P450"/>
    <property type="match status" value="1"/>
</dbReference>
<dbReference type="RefSeq" id="WP_212700537.1">
    <property type="nucleotide sequence ID" value="NZ_JADMKU010000005.1"/>
</dbReference>
<keyword evidence="10" id="KW-1185">Reference proteome</keyword>
<dbReference type="PRINTS" id="PR00465">
    <property type="entry name" value="EP450IV"/>
</dbReference>
<evidence type="ECO:0000256" key="8">
    <source>
        <dbReference type="RuleBase" id="RU000461"/>
    </source>
</evidence>
<evidence type="ECO:0000256" key="1">
    <source>
        <dbReference type="ARBA" id="ARBA00001971"/>
    </source>
</evidence>
<keyword evidence="6 8" id="KW-0408">Iron</keyword>
<gene>
    <name evidence="9" type="ORF">IT775_07835</name>
</gene>
<keyword evidence="7 8" id="KW-0503">Monooxygenase</keyword>
<evidence type="ECO:0000256" key="5">
    <source>
        <dbReference type="ARBA" id="ARBA00023002"/>
    </source>
</evidence>
<dbReference type="Proteomes" id="UP001195941">
    <property type="component" value="Unassembled WGS sequence"/>
</dbReference>
<evidence type="ECO:0000256" key="2">
    <source>
        <dbReference type="ARBA" id="ARBA00010617"/>
    </source>
</evidence>
<organism evidence="9 10">
    <name type="scientific">Thalassovita aquimarina</name>
    <dbReference type="NCBI Taxonomy" id="2785917"/>
    <lineage>
        <taxon>Bacteria</taxon>
        <taxon>Pseudomonadati</taxon>
        <taxon>Pseudomonadota</taxon>
        <taxon>Alphaproteobacteria</taxon>
        <taxon>Rhodobacterales</taxon>
        <taxon>Roseobacteraceae</taxon>
        <taxon>Thalassovita</taxon>
    </lineage>
</organism>
<dbReference type="InterPro" id="IPR036396">
    <property type="entry name" value="Cyt_P450_sf"/>
</dbReference>
<comment type="cofactor">
    <cofactor evidence="1">
        <name>heme</name>
        <dbReference type="ChEBI" id="CHEBI:30413"/>
    </cofactor>
</comment>
<accession>A0ABS5HR54</accession>